<dbReference type="OrthoDB" id="8049142at2759"/>
<organism evidence="2 3">
    <name type="scientific">Eumeta variegata</name>
    <name type="common">Bagworm moth</name>
    <name type="synonym">Eumeta japonica</name>
    <dbReference type="NCBI Taxonomy" id="151549"/>
    <lineage>
        <taxon>Eukaryota</taxon>
        <taxon>Metazoa</taxon>
        <taxon>Ecdysozoa</taxon>
        <taxon>Arthropoda</taxon>
        <taxon>Hexapoda</taxon>
        <taxon>Insecta</taxon>
        <taxon>Pterygota</taxon>
        <taxon>Neoptera</taxon>
        <taxon>Endopterygota</taxon>
        <taxon>Lepidoptera</taxon>
        <taxon>Glossata</taxon>
        <taxon>Ditrysia</taxon>
        <taxon>Tineoidea</taxon>
        <taxon>Psychidae</taxon>
        <taxon>Oiketicinae</taxon>
        <taxon>Eumeta</taxon>
    </lineage>
</organism>
<accession>A0A4C2A950</accession>
<keyword evidence="3" id="KW-1185">Reference proteome</keyword>
<feature type="region of interest" description="Disordered" evidence="1">
    <location>
        <begin position="1"/>
        <end position="29"/>
    </location>
</feature>
<evidence type="ECO:0000313" key="3">
    <source>
        <dbReference type="Proteomes" id="UP000299102"/>
    </source>
</evidence>
<dbReference type="AlphaFoldDB" id="A0A4C2A950"/>
<reference evidence="2 3" key="1">
    <citation type="journal article" date="2019" name="Commun. Biol.">
        <title>The bagworm genome reveals a unique fibroin gene that provides high tensile strength.</title>
        <authorList>
            <person name="Kono N."/>
            <person name="Nakamura H."/>
            <person name="Ohtoshi R."/>
            <person name="Tomita M."/>
            <person name="Numata K."/>
            <person name="Arakawa K."/>
        </authorList>
    </citation>
    <scope>NUCLEOTIDE SEQUENCE [LARGE SCALE GENOMIC DNA]</scope>
</reference>
<dbReference type="Proteomes" id="UP000299102">
    <property type="component" value="Unassembled WGS sequence"/>
</dbReference>
<proteinExistence type="predicted"/>
<gene>
    <name evidence="2" type="ORF">EVAR_100516_1</name>
</gene>
<comment type="caution">
    <text evidence="2">The sequence shown here is derived from an EMBL/GenBank/DDBJ whole genome shotgun (WGS) entry which is preliminary data.</text>
</comment>
<evidence type="ECO:0000256" key="1">
    <source>
        <dbReference type="SAM" id="MobiDB-lite"/>
    </source>
</evidence>
<dbReference type="EMBL" id="BGZK01002815">
    <property type="protein sequence ID" value="GBP96640.1"/>
    <property type="molecule type" value="Genomic_DNA"/>
</dbReference>
<name>A0A4C2A950_EUMVA</name>
<protein>
    <submittedName>
        <fullName evidence="2">Uncharacterized protein</fullName>
    </submittedName>
</protein>
<evidence type="ECO:0000313" key="2">
    <source>
        <dbReference type="EMBL" id="GBP96640.1"/>
    </source>
</evidence>
<sequence length="167" mass="19974">MVERQTDRKIKCLRSDNGEKQSEEEREKDITWRPKIVRTGKRGRPKKVYNTLNTLREKRDVDIPVTVETALNGENRDNWRDAMQQPECFVDKEYPKRVLRLEKAIYGPKQAGERVNTKLDEISHLLGIIKDPLDFHFHMVCTWKNYRFPKTHLSPPEIWKIQKKIEF</sequence>